<proteinExistence type="predicted"/>
<dbReference type="PROSITE" id="PS01102">
    <property type="entry name" value="ZF_DKSA_1"/>
    <property type="match status" value="1"/>
</dbReference>
<keyword evidence="2" id="KW-0863">Zinc-finger</keyword>
<feature type="domain" description="Zinc finger DksA/TraR C4-type" evidence="5">
    <location>
        <begin position="85"/>
        <end position="117"/>
    </location>
</feature>
<dbReference type="InterPro" id="IPR000962">
    <property type="entry name" value="Znf_DskA_TraR"/>
</dbReference>
<evidence type="ECO:0000259" key="5">
    <source>
        <dbReference type="Pfam" id="PF01258"/>
    </source>
</evidence>
<keyword evidence="1" id="KW-0479">Metal-binding</keyword>
<accession>A0A021VVN7</accession>
<dbReference type="PANTHER" id="PTHR33823">
    <property type="entry name" value="RNA POLYMERASE-BINDING TRANSCRIPTION FACTOR DKSA-RELATED"/>
    <property type="match status" value="1"/>
</dbReference>
<protein>
    <recommendedName>
        <fullName evidence="5">Zinc finger DksA/TraR C4-type domain-containing protein</fullName>
    </recommendedName>
</protein>
<dbReference type="Pfam" id="PF01258">
    <property type="entry name" value="zf-dskA_traR"/>
    <property type="match status" value="1"/>
</dbReference>
<keyword evidence="3" id="KW-0862">Zinc</keyword>
<dbReference type="Gene3D" id="1.20.120.910">
    <property type="entry name" value="DksA, coiled-coil domain"/>
    <property type="match status" value="1"/>
</dbReference>
<dbReference type="PRINTS" id="PR00618">
    <property type="entry name" value="DKSAZNFINGER"/>
</dbReference>
<dbReference type="Proteomes" id="UP000019753">
    <property type="component" value="Unassembled WGS sequence"/>
</dbReference>
<evidence type="ECO:0000256" key="2">
    <source>
        <dbReference type="ARBA" id="ARBA00022771"/>
    </source>
</evidence>
<comment type="caution">
    <text evidence="6">The sequence shown here is derived from an EMBL/GenBank/DDBJ whole genome shotgun (WGS) entry which is preliminary data.</text>
</comment>
<dbReference type="InterPro" id="IPR020460">
    <property type="entry name" value="Znf_C4-type_bac"/>
</dbReference>
<dbReference type="RefSeq" id="WP_081802185.1">
    <property type="nucleotide sequence ID" value="NZ_AXCW01000002.1"/>
</dbReference>
<evidence type="ECO:0000256" key="3">
    <source>
        <dbReference type="ARBA" id="ARBA00022833"/>
    </source>
</evidence>
<dbReference type="AlphaFoldDB" id="A0A021VVN7"/>
<reference evidence="6 7" key="1">
    <citation type="submission" date="2014-01" db="EMBL/GenBank/DDBJ databases">
        <title>Actinotalea ferrariae CF5-4.</title>
        <authorList>
            <person name="Chen F."/>
            <person name="Li Y."/>
            <person name="Wang G."/>
        </authorList>
    </citation>
    <scope>NUCLEOTIDE SEQUENCE [LARGE SCALE GENOMIC DNA]</scope>
    <source>
        <strain evidence="6 7">CF5-4</strain>
    </source>
</reference>
<evidence type="ECO:0000313" key="7">
    <source>
        <dbReference type="Proteomes" id="UP000019753"/>
    </source>
</evidence>
<evidence type="ECO:0000313" key="6">
    <source>
        <dbReference type="EMBL" id="EYR65183.1"/>
    </source>
</evidence>
<dbReference type="GO" id="GO:0008270">
    <property type="term" value="F:zinc ion binding"/>
    <property type="evidence" value="ECO:0007669"/>
    <property type="project" value="UniProtKB-KW"/>
</dbReference>
<dbReference type="PANTHER" id="PTHR33823:SF4">
    <property type="entry name" value="GENERAL STRESS PROTEIN 16O"/>
    <property type="match status" value="1"/>
</dbReference>
<evidence type="ECO:0000256" key="1">
    <source>
        <dbReference type="ARBA" id="ARBA00022723"/>
    </source>
</evidence>
<feature type="zinc finger region" description="dksA C4-type" evidence="4">
    <location>
        <begin position="90"/>
        <end position="114"/>
    </location>
</feature>
<dbReference type="OrthoDB" id="1121111at2"/>
<dbReference type="EMBL" id="AXCW01000002">
    <property type="protein sequence ID" value="EYR65183.1"/>
    <property type="molecule type" value="Genomic_DNA"/>
</dbReference>
<sequence>MDDDALVPVRSALAERRRAAAHRLAALTGRFDEVVAASAGANLDDEHDPEGATIAFERSQIDALARQAAAELAEVDAAEARLDDGTYGTCERCGAPIPAARLEARPTARTCITCAAAR</sequence>
<dbReference type="PROSITE" id="PS51128">
    <property type="entry name" value="ZF_DKSA_2"/>
    <property type="match status" value="1"/>
</dbReference>
<evidence type="ECO:0000256" key="4">
    <source>
        <dbReference type="PROSITE-ProRule" id="PRU00510"/>
    </source>
</evidence>
<organism evidence="6 7">
    <name type="scientific">Actinotalea ferrariae CF5-4</name>
    <dbReference type="NCBI Taxonomy" id="948458"/>
    <lineage>
        <taxon>Bacteria</taxon>
        <taxon>Bacillati</taxon>
        <taxon>Actinomycetota</taxon>
        <taxon>Actinomycetes</taxon>
        <taxon>Micrococcales</taxon>
        <taxon>Cellulomonadaceae</taxon>
        <taxon>Actinotalea</taxon>
    </lineage>
</organism>
<gene>
    <name evidence="6" type="ORF">N866_05895</name>
</gene>
<name>A0A021VVN7_9CELL</name>
<keyword evidence="7" id="KW-1185">Reference proteome</keyword>
<dbReference type="InterPro" id="IPR020458">
    <property type="entry name" value="Znf_DskA_TraR_CS"/>
</dbReference>
<dbReference type="SUPFAM" id="SSF57716">
    <property type="entry name" value="Glucocorticoid receptor-like (DNA-binding domain)"/>
    <property type="match status" value="1"/>
</dbReference>